<evidence type="ECO:0000256" key="2">
    <source>
        <dbReference type="ARBA" id="ARBA00004123"/>
    </source>
</evidence>
<dbReference type="InterPro" id="IPR027806">
    <property type="entry name" value="HARBI1_dom"/>
</dbReference>
<gene>
    <name evidence="9" type="ORF">MEUPH1_LOCUS13879</name>
</gene>
<keyword evidence="10" id="KW-1185">Reference proteome</keyword>
<evidence type="ECO:0000256" key="7">
    <source>
        <dbReference type="ARBA" id="ARBA00023242"/>
    </source>
</evidence>
<dbReference type="GO" id="GO:0004518">
    <property type="term" value="F:nuclease activity"/>
    <property type="evidence" value="ECO:0007669"/>
    <property type="project" value="UniProtKB-KW"/>
</dbReference>
<dbReference type="GO" id="GO:0046872">
    <property type="term" value="F:metal ion binding"/>
    <property type="evidence" value="ECO:0007669"/>
    <property type="project" value="UniProtKB-KW"/>
</dbReference>
<dbReference type="PANTHER" id="PTHR22930">
    <property type="match status" value="1"/>
</dbReference>
<keyword evidence="4" id="KW-0540">Nuclease</keyword>
<sequence>MVLKKQSKKLLILYLLYRRHKLVIRPHRRKYWVHPILQNRENLGVYKTLYNELRSDPKKFFNFFRMSISTFDELHVTLKEEISRKDTKMRKSIGSEEMLAIAIRYLASGCTLTEIHFTFRIGISTASKIIRTVCCKIWDVLKNKYIPAPSKENWKTIAKGFEKTANFPHCLGAIDGKHIRLIMPEKSGSMYYNYKNYFSIVLLAVADSNYRFTYIDIGAYGKECDSTIFKESSLWKLMEKNELHIPDPEPINELQDQDFPYVFLGDEAFALTTNLLRPFGGYHLTTTKKVFNYRLSRARRYVECAFGILSNKWRILHRPLNVATDFAVDIVKAACILHNIIREKDGLHYEEHEINELPIMGFEDAVHQSNYVRGGRHANEIRNKYAEYFVSDAGSVPWQNSSI</sequence>
<feature type="domain" description="DDE Tnp4" evidence="8">
    <location>
        <begin position="174"/>
        <end position="339"/>
    </location>
</feature>
<comment type="subcellular location">
    <subcellularLocation>
        <location evidence="2">Nucleus</location>
    </subcellularLocation>
</comment>
<evidence type="ECO:0000256" key="4">
    <source>
        <dbReference type="ARBA" id="ARBA00022722"/>
    </source>
</evidence>
<evidence type="ECO:0000313" key="10">
    <source>
        <dbReference type="Proteomes" id="UP001160148"/>
    </source>
</evidence>
<proteinExistence type="inferred from homology"/>
<keyword evidence="6" id="KW-0378">Hydrolase</keyword>
<accession>A0AAV0WQX1</accession>
<reference evidence="9 10" key="1">
    <citation type="submission" date="2023-01" db="EMBL/GenBank/DDBJ databases">
        <authorList>
            <person name="Whitehead M."/>
        </authorList>
    </citation>
    <scope>NUCLEOTIDE SEQUENCE [LARGE SCALE GENOMIC DNA]</scope>
</reference>
<keyword evidence="5" id="KW-0479">Metal-binding</keyword>
<evidence type="ECO:0000256" key="3">
    <source>
        <dbReference type="ARBA" id="ARBA00006958"/>
    </source>
</evidence>
<dbReference type="GO" id="GO:0016787">
    <property type="term" value="F:hydrolase activity"/>
    <property type="evidence" value="ECO:0007669"/>
    <property type="project" value="UniProtKB-KW"/>
</dbReference>
<dbReference type="Pfam" id="PF13359">
    <property type="entry name" value="DDE_Tnp_4"/>
    <property type="match status" value="1"/>
</dbReference>
<comment type="similarity">
    <text evidence="3">Belongs to the HARBI1 family.</text>
</comment>
<comment type="cofactor">
    <cofactor evidence="1">
        <name>a divalent metal cation</name>
        <dbReference type="ChEBI" id="CHEBI:60240"/>
    </cofactor>
</comment>
<dbReference type="PANTHER" id="PTHR22930:SF269">
    <property type="entry name" value="NUCLEASE HARBI1-LIKE PROTEIN"/>
    <property type="match status" value="1"/>
</dbReference>
<dbReference type="EMBL" id="CARXXK010000002">
    <property type="protein sequence ID" value="CAI6358355.1"/>
    <property type="molecule type" value="Genomic_DNA"/>
</dbReference>
<comment type="caution">
    <text evidence="9">The sequence shown here is derived from an EMBL/GenBank/DDBJ whole genome shotgun (WGS) entry which is preliminary data.</text>
</comment>
<evidence type="ECO:0000256" key="1">
    <source>
        <dbReference type="ARBA" id="ARBA00001968"/>
    </source>
</evidence>
<dbReference type="Proteomes" id="UP001160148">
    <property type="component" value="Unassembled WGS sequence"/>
</dbReference>
<dbReference type="GO" id="GO:0005634">
    <property type="term" value="C:nucleus"/>
    <property type="evidence" value="ECO:0007669"/>
    <property type="project" value="UniProtKB-SubCell"/>
</dbReference>
<name>A0AAV0WQX1_9HEMI</name>
<evidence type="ECO:0000256" key="6">
    <source>
        <dbReference type="ARBA" id="ARBA00022801"/>
    </source>
</evidence>
<protein>
    <recommendedName>
        <fullName evidence="8">DDE Tnp4 domain-containing protein</fullName>
    </recommendedName>
</protein>
<organism evidence="9 10">
    <name type="scientific">Macrosiphum euphorbiae</name>
    <name type="common">potato aphid</name>
    <dbReference type="NCBI Taxonomy" id="13131"/>
    <lineage>
        <taxon>Eukaryota</taxon>
        <taxon>Metazoa</taxon>
        <taxon>Ecdysozoa</taxon>
        <taxon>Arthropoda</taxon>
        <taxon>Hexapoda</taxon>
        <taxon>Insecta</taxon>
        <taxon>Pterygota</taxon>
        <taxon>Neoptera</taxon>
        <taxon>Paraneoptera</taxon>
        <taxon>Hemiptera</taxon>
        <taxon>Sternorrhyncha</taxon>
        <taxon>Aphidomorpha</taxon>
        <taxon>Aphidoidea</taxon>
        <taxon>Aphididae</taxon>
        <taxon>Macrosiphini</taxon>
        <taxon>Macrosiphum</taxon>
    </lineage>
</organism>
<evidence type="ECO:0000259" key="8">
    <source>
        <dbReference type="Pfam" id="PF13359"/>
    </source>
</evidence>
<dbReference type="AlphaFoldDB" id="A0AAV0WQX1"/>
<evidence type="ECO:0000313" key="9">
    <source>
        <dbReference type="EMBL" id="CAI6358355.1"/>
    </source>
</evidence>
<evidence type="ECO:0000256" key="5">
    <source>
        <dbReference type="ARBA" id="ARBA00022723"/>
    </source>
</evidence>
<keyword evidence="7" id="KW-0539">Nucleus</keyword>
<dbReference type="InterPro" id="IPR045249">
    <property type="entry name" value="HARBI1-like"/>
</dbReference>